<dbReference type="PANTHER" id="PTHR36844">
    <property type="entry name" value="PROTEASE PRSW"/>
    <property type="match status" value="1"/>
</dbReference>
<dbReference type="EMBL" id="RKLV01000010">
    <property type="protein sequence ID" value="MCX2819642.1"/>
    <property type="molecule type" value="Genomic_DNA"/>
</dbReference>
<keyword evidence="2" id="KW-0378">Hydrolase</keyword>
<accession>A0A9Q4C4D7</accession>
<evidence type="ECO:0000256" key="1">
    <source>
        <dbReference type="SAM" id="Phobius"/>
    </source>
</evidence>
<dbReference type="RefSeq" id="WP_266088084.1">
    <property type="nucleotide sequence ID" value="NZ_RKLV01000010.1"/>
</dbReference>
<dbReference type="AlphaFoldDB" id="A0A9Q4C4D7"/>
<organism evidence="2 3">
    <name type="scientific">Halorutilus salinus</name>
    <dbReference type="NCBI Taxonomy" id="2487751"/>
    <lineage>
        <taxon>Archaea</taxon>
        <taxon>Methanobacteriati</taxon>
        <taxon>Methanobacteriota</taxon>
        <taxon>Stenosarchaea group</taxon>
        <taxon>Halobacteria</taxon>
        <taxon>Halorutilales</taxon>
        <taxon>Halorutilaceae</taxon>
        <taxon>Halorutilus</taxon>
    </lineage>
</organism>
<keyword evidence="3" id="KW-1185">Reference proteome</keyword>
<dbReference type="Proteomes" id="UP001149411">
    <property type="component" value="Unassembled WGS sequence"/>
</dbReference>
<keyword evidence="1" id="KW-0472">Membrane</keyword>
<keyword evidence="2" id="KW-0645">Protease</keyword>
<dbReference type="GO" id="GO:0008233">
    <property type="term" value="F:peptidase activity"/>
    <property type="evidence" value="ECO:0007669"/>
    <property type="project" value="UniProtKB-KW"/>
</dbReference>
<feature type="transmembrane region" description="Helical" evidence="1">
    <location>
        <begin position="278"/>
        <end position="298"/>
    </location>
</feature>
<feature type="transmembrane region" description="Helical" evidence="1">
    <location>
        <begin position="47"/>
        <end position="67"/>
    </location>
</feature>
<gene>
    <name evidence="2" type="ORF">EGH25_09805</name>
</gene>
<comment type="caution">
    <text evidence="2">The sequence shown here is derived from an EMBL/GenBank/DDBJ whole genome shotgun (WGS) entry which is preliminary data.</text>
</comment>
<keyword evidence="1" id="KW-1133">Transmembrane helix</keyword>
<reference evidence="2" key="1">
    <citation type="submission" date="2022-09" db="EMBL/GenBank/DDBJ databases">
        <title>Haloadaptaus new haloarchaeum isolated from saline soil.</title>
        <authorList>
            <person name="Duran-Viseras A."/>
            <person name="Sanchez-Porro C."/>
            <person name="Ventosa A."/>
        </authorList>
    </citation>
    <scope>NUCLEOTIDE SEQUENCE</scope>
    <source>
        <strain evidence="2">F3-133</strain>
    </source>
</reference>
<dbReference type="Pfam" id="PF13367">
    <property type="entry name" value="PrsW-protease"/>
    <property type="match status" value="1"/>
</dbReference>
<feature type="transmembrane region" description="Helical" evidence="1">
    <location>
        <begin position="239"/>
        <end position="258"/>
    </location>
</feature>
<keyword evidence="1" id="KW-0812">Transmembrane</keyword>
<dbReference type="EC" id="3.4.-.-" evidence="2"/>
<protein>
    <submittedName>
        <fullName evidence="2">PrsW family glutamic-type intramembrane protease</fullName>
        <ecNumber evidence="2">3.4.-.-</ecNumber>
    </submittedName>
</protein>
<dbReference type="InterPro" id="IPR026898">
    <property type="entry name" value="PrsW"/>
</dbReference>
<dbReference type="GO" id="GO:0006508">
    <property type="term" value="P:proteolysis"/>
    <property type="evidence" value="ECO:0007669"/>
    <property type="project" value="UniProtKB-KW"/>
</dbReference>
<name>A0A9Q4C4D7_9EURY</name>
<evidence type="ECO:0000313" key="2">
    <source>
        <dbReference type="EMBL" id="MCX2819642.1"/>
    </source>
</evidence>
<dbReference type="PANTHER" id="PTHR36844:SF1">
    <property type="entry name" value="PROTEASE PRSW"/>
    <property type="match status" value="1"/>
</dbReference>
<evidence type="ECO:0000313" key="3">
    <source>
        <dbReference type="Proteomes" id="UP001149411"/>
    </source>
</evidence>
<feature type="transmembrane region" description="Helical" evidence="1">
    <location>
        <begin position="73"/>
        <end position="92"/>
    </location>
</feature>
<feature type="transmembrane region" description="Helical" evidence="1">
    <location>
        <begin position="104"/>
        <end position="123"/>
    </location>
</feature>
<proteinExistence type="predicted"/>
<sequence>MSDKNRGRGEDGGSSNLLHGVTEWEPRSALDIFFYYLYGALLTNAKLVAVGLLVVILFTNISLALAGLFLNPIVGGFAVVSVLPAGFIAVYVWESDPTAKRPALYIAVTFALGTVATTFAYFLNSSSVGWFESLPVAPMAFFFFLFVGPIEEALKLGAVYVYPFDTDGFGTALDGAVFGAFAGLGFATAENALYIATEGLISGGGLGTVIGRAGVAPAHVMWSGIAGYYLGLAYVTKEYAGVLIFKGLVAVAVLHGTYNTFMTYAPLAVGIDAGEVAVQVVNFAFLIGFYAGVGYFLYSLVEGYRRAELEVGVREEGDL</sequence>